<protein>
    <submittedName>
        <fullName evidence="2">Uncharacterized protein</fullName>
    </submittedName>
</protein>
<feature type="region of interest" description="Disordered" evidence="1">
    <location>
        <begin position="314"/>
        <end position="336"/>
    </location>
</feature>
<feature type="compositionally biased region" description="Acidic residues" evidence="1">
    <location>
        <begin position="316"/>
        <end position="326"/>
    </location>
</feature>
<evidence type="ECO:0000256" key="1">
    <source>
        <dbReference type="SAM" id="MobiDB-lite"/>
    </source>
</evidence>
<dbReference type="Proteomes" id="UP001189429">
    <property type="component" value="Unassembled WGS sequence"/>
</dbReference>
<feature type="region of interest" description="Disordered" evidence="1">
    <location>
        <begin position="1"/>
        <end position="24"/>
    </location>
</feature>
<evidence type="ECO:0000313" key="2">
    <source>
        <dbReference type="EMBL" id="CAK0815755.1"/>
    </source>
</evidence>
<sequence>MAPKRKRKDDPDDGEGPPPICGLRAISGPIFVSKGAGKRGCQIGPKQEFGLPPQPVDGKPPKKKPNIGCGICGEKTNAMETACKCGKCSGTHKFAFPFWGWGTLTDQCRSNEKVKAGFDNSHHILHKQGGVKPEMENVFVQVGPGQPRTVVNIYRRRGLNHSMLAMPTGRRLSPQQGAIHMQSLIDNRCADLRALFNAPTHEGILCRTHDKATVEEIAAKNEALKSRSSGSAPPSLPPSGPSSESVVALADGAAAAGPTEAASVHKATDPGEPRGPPASTPVKMNATALSQLEGSSPGGACGGGSVVSSVKASSFDDGEAMEEGSEGTDKETSWTTDRRHAMHNCKIHRLLAGKKVGHTVRQHRDNVSKHADDPDHSVASTWLNLAERCKVAGDQNAKIIRTINGDELAKLADDIDKNVPTVPAGFQRALRERALEDWKNDQDWASKPGHAIAMCLPWPREIGDVENVVKFECAAPTLALMALSVPEKAAKFKGYLCKILLSRFLHLGKDGHQKTMEPVAAAMGEIKAMPMTCEIEVDNAAAEVVTILQLMNTLGQQAEDTLNLAAVAQLGKSKSTTVEGAVYAVVSNEPYWKLKEPPTYKTLSSIMKDLPIIKAVLPEVECSSFFQVSRGAMGRFFDHIGAHVNANPHEATDEFSDNVEALSKKAAVTFGFHSAWSEAVGTINSCRSHNNGKNLVMHFCGKLGVFNLVVLVFGLSQFDKIEGLKDLVPEPPMQQFISFTKQAVEWVTNKRWVSTASAWLEWSCVSPVGSGFKSFEQLVGRAKLARTLAGAMATIVPQDPSSDFSDADAATAPDHSADASLGLLTQYEALKEATPEDDAAAVDDTFMETLAAESAALKHALFGAKRAVLEAMLLSESVSVLLSKLKGGLLDKGWRDGVSPSIAFDALLDMAGDFLKSMPHDPLKAEVEAHMQLKNQLGALTTKFSIDVTNSAEVDLALANLQRAATTVLEYAVVYGASKIKGNAVVLKTYFMTVEKNRRWLDKCGSVVHLSCLSNTG</sequence>
<proteinExistence type="predicted"/>
<name>A0ABN9RA26_9DINO</name>
<organism evidence="2 3">
    <name type="scientific">Prorocentrum cordatum</name>
    <dbReference type="NCBI Taxonomy" id="2364126"/>
    <lineage>
        <taxon>Eukaryota</taxon>
        <taxon>Sar</taxon>
        <taxon>Alveolata</taxon>
        <taxon>Dinophyceae</taxon>
        <taxon>Prorocentrales</taxon>
        <taxon>Prorocentraceae</taxon>
        <taxon>Prorocentrum</taxon>
    </lineage>
</organism>
<gene>
    <name evidence="2" type="ORF">PCOR1329_LOCUS18937</name>
</gene>
<feature type="compositionally biased region" description="Low complexity" evidence="1">
    <location>
        <begin position="241"/>
        <end position="262"/>
    </location>
</feature>
<evidence type="ECO:0000313" key="3">
    <source>
        <dbReference type="Proteomes" id="UP001189429"/>
    </source>
</evidence>
<comment type="caution">
    <text evidence="2">The sequence shown here is derived from an EMBL/GenBank/DDBJ whole genome shotgun (WGS) entry which is preliminary data.</text>
</comment>
<dbReference type="EMBL" id="CAUYUJ010006002">
    <property type="protein sequence ID" value="CAK0815755.1"/>
    <property type="molecule type" value="Genomic_DNA"/>
</dbReference>
<accession>A0ABN9RA26</accession>
<feature type="region of interest" description="Disordered" evidence="1">
    <location>
        <begin position="222"/>
        <end position="282"/>
    </location>
</feature>
<feature type="compositionally biased region" description="Basic and acidic residues" evidence="1">
    <location>
        <begin position="327"/>
        <end position="336"/>
    </location>
</feature>
<keyword evidence="3" id="KW-1185">Reference proteome</keyword>
<reference evidence="2" key="1">
    <citation type="submission" date="2023-10" db="EMBL/GenBank/DDBJ databases">
        <authorList>
            <person name="Chen Y."/>
            <person name="Shah S."/>
            <person name="Dougan E. K."/>
            <person name="Thang M."/>
            <person name="Chan C."/>
        </authorList>
    </citation>
    <scope>NUCLEOTIDE SEQUENCE [LARGE SCALE GENOMIC DNA]</scope>
</reference>